<evidence type="ECO:0000256" key="3">
    <source>
        <dbReference type="ARBA" id="ARBA00022729"/>
    </source>
</evidence>
<reference evidence="6 8" key="1">
    <citation type="submission" date="2015-10" db="EMBL/GenBank/DDBJ databases">
        <title>Draft genome of Bosea thiooxidans.</title>
        <authorList>
            <person name="Wang X."/>
        </authorList>
    </citation>
    <scope>NUCLEOTIDE SEQUENCE [LARGE SCALE GENOMIC DNA]</scope>
    <source>
        <strain evidence="6 8">CGMCC 9174</strain>
    </source>
</reference>
<dbReference type="Proteomes" id="UP000190130">
    <property type="component" value="Unassembled WGS sequence"/>
</dbReference>
<organism evidence="6 8">
    <name type="scientific">Bosea thiooxidans</name>
    <dbReference type="NCBI Taxonomy" id="53254"/>
    <lineage>
        <taxon>Bacteria</taxon>
        <taxon>Pseudomonadati</taxon>
        <taxon>Pseudomonadota</taxon>
        <taxon>Alphaproteobacteria</taxon>
        <taxon>Hyphomicrobiales</taxon>
        <taxon>Boseaceae</taxon>
        <taxon>Bosea</taxon>
    </lineage>
</organism>
<dbReference type="STRING" id="53254.SAMN05660750_04403"/>
<evidence type="ECO:0000313" key="9">
    <source>
        <dbReference type="Proteomes" id="UP000190130"/>
    </source>
</evidence>
<proteinExistence type="inferred from homology"/>
<feature type="domain" description="Solute-binding protein family 5" evidence="5">
    <location>
        <begin position="70"/>
        <end position="454"/>
    </location>
</feature>
<dbReference type="InterPro" id="IPR000914">
    <property type="entry name" value="SBP_5_dom"/>
</dbReference>
<evidence type="ECO:0000259" key="5">
    <source>
        <dbReference type="Pfam" id="PF00496"/>
    </source>
</evidence>
<keyword evidence="8" id="KW-1185">Reference proteome</keyword>
<dbReference type="GO" id="GO:0043190">
    <property type="term" value="C:ATP-binding cassette (ABC) transporter complex"/>
    <property type="evidence" value="ECO:0007669"/>
    <property type="project" value="InterPro"/>
</dbReference>
<keyword evidence="3 4" id="KW-0732">Signal</keyword>
<evidence type="ECO:0000313" key="7">
    <source>
        <dbReference type="EMBL" id="SKC11792.1"/>
    </source>
</evidence>
<dbReference type="SUPFAM" id="SSF53850">
    <property type="entry name" value="Periplasmic binding protein-like II"/>
    <property type="match status" value="1"/>
</dbReference>
<feature type="signal peptide" evidence="4">
    <location>
        <begin position="1"/>
        <end position="25"/>
    </location>
</feature>
<dbReference type="Proteomes" id="UP000051562">
    <property type="component" value="Unassembled WGS sequence"/>
</dbReference>
<accession>A0A0Q3KKM1</accession>
<dbReference type="PIRSF" id="PIRSF002741">
    <property type="entry name" value="MppA"/>
    <property type="match status" value="1"/>
</dbReference>
<dbReference type="PROSITE" id="PS01040">
    <property type="entry name" value="SBP_BACTERIAL_5"/>
    <property type="match status" value="1"/>
</dbReference>
<dbReference type="InterPro" id="IPR039424">
    <property type="entry name" value="SBP_5"/>
</dbReference>
<sequence length="538" mass="59313">MSVRARSLALTLGLSALLLPAVAGAQALVVCSEASPDFLNPQFSSQNTAYDVAAQIYERLTATERGGSQIIPSLAESWTISDDGLSYTFKLRKGVKWHANKGFTPTREFNADDVIFSFQRMFDPNHPYNKVGSGNYQFFSEIVRPSLKSIEKVDDLTVKLTLTKPNAPLLSALSVEPMSILSAEYGAAMLKAGTPEQVDFAPIGTGPFSLLSYQKDAVIRFKAVPDHWTKAVGNRDRMALVNDLIFVITTDAAVRFAKVRSGECQIARYPNPGDLPAMRTEPTINLLQGSIADQSFLAFNQEKKPFGDQRVREALAYATNIPAIIDAVYQGTGKPTAAAVPPSLWSHNADLKPRPYDPEKAKALLKEAGYPDGFETTLWAIPVVRAYMPNGRRAAELIQADWAKIGVKATIQTFEWGEYLKRGRAGEHEVGMFGYTWDYPDPSQILLSGWTCEGVKTGANRARWCNQEASDALAKANTITDQAERTKLYKRFQELFHADVAGLLFANAQAFTPVRKEVKDYKIHFFGGQPFYGVSVAK</sequence>
<feature type="chain" id="PRO_5014520469" evidence="4">
    <location>
        <begin position="26"/>
        <end position="538"/>
    </location>
</feature>
<dbReference type="RefSeq" id="WP_055728519.1">
    <property type="nucleotide sequence ID" value="NZ_FUYX01000015.1"/>
</dbReference>
<evidence type="ECO:0000256" key="2">
    <source>
        <dbReference type="ARBA" id="ARBA00005695"/>
    </source>
</evidence>
<reference evidence="7 9" key="2">
    <citation type="submission" date="2017-02" db="EMBL/GenBank/DDBJ databases">
        <authorList>
            <person name="Peterson S.W."/>
        </authorList>
    </citation>
    <scope>NUCLEOTIDE SEQUENCE [LARGE SCALE GENOMIC DNA]</scope>
    <source>
        <strain evidence="7 9">DSM 9653</strain>
    </source>
</reference>
<dbReference type="PANTHER" id="PTHR30290">
    <property type="entry name" value="PERIPLASMIC BINDING COMPONENT OF ABC TRANSPORTER"/>
    <property type="match status" value="1"/>
</dbReference>
<evidence type="ECO:0000256" key="1">
    <source>
        <dbReference type="ARBA" id="ARBA00004418"/>
    </source>
</evidence>
<dbReference type="Pfam" id="PF00496">
    <property type="entry name" value="SBP_bac_5"/>
    <property type="match status" value="1"/>
</dbReference>
<dbReference type="Gene3D" id="3.40.190.10">
    <property type="entry name" value="Periplasmic binding protein-like II"/>
    <property type="match status" value="1"/>
</dbReference>
<evidence type="ECO:0000313" key="6">
    <source>
        <dbReference type="EMBL" id="KQK30115.1"/>
    </source>
</evidence>
<dbReference type="GO" id="GO:0042938">
    <property type="term" value="P:dipeptide transport"/>
    <property type="evidence" value="ECO:0007669"/>
    <property type="project" value="TreeGrafter"/>
</dbReference>
<dbReference type="GO" id="GO:0030288">
    <property type="term" value="C:outer membrane-bounded periplasmic space"/>
    <property type="evidence" value="ECO:0007669"/>
    <property type="project" value="TreeGrafter"/>
</dbReference>
<dbReference type="EMBL" id="LMAR01000042">
    <property type="protein sequence ID" value="KQK30115.1"/>
    <property type="molecule type" value="Genomic_DNA"/>
</dbReference>
<dbReference type="EMBL" id="FUYX01000015">
    <property type="protein sequence ID" value="SKC11792.1"/>
    <property type="molecule type" value="Genomic_DNA"/>
</dbReference>
<name>A0A0Q3KKM1_9HYPH</name>
<protein>
    <submittedName>
        <fullName evidence="7">Dipeptide transport system substrate-binding protein</fullName>
    </submittedName>
    <submittedName>
        <fullName evidence="6">Peptide ABC transporter substrate-binding protein</fullName>
    </submittedName>
</protein>
<evidence type="ECO:0000256" key="4">
    <source>
        <dbReference type="SAM" id="SignalP"/>
    </source>
</evidence>
<dbReference type="Gene3D" id="3.90.76.10">
    <property type="entry name" value="Dipeptide-binding Protein, Domain 1"/>
    <property type="match status" value="1"/>
</dbReference>
<dbReference type="GO" id="GO:1904680">
    <property type="term" value="F:peptide transmembrane transporter activity"/>
    <property type="evidence" value="ECO:0007669"/>
    <property type="project" value="TreeGrafter"/>
</dbReference>
<dbReference type="PANTHER" id="PTHR30290:SF38">
    <property type="entry name" value="D,D-DIPEPTIDE-BINDING PERIPLASMIC PROTEIN DDPA-RELATED"/>
    <property type="match status" value="1"/>
</dbReference>
<dbReference type="AlphaFoldDB" id="A0A0Q3KKM1"/>
<dbReference type="Gene3D" id="3.10.105.10">
    <property type="entry name" value="Dipeptide-binding Protein, Domain 3"/>
    <property type="match status" value="1"/>
</dbReference>
<evidence type="ECO:0000313" key="8">
    <source>
        <dbReference type="Proteomes" id="UP000051562"/>
    </source>
</evidence>
<dbReference type="InterPro" id="IPR023765">
    <property type="entry name" value="SBP_5_CS"/>
</dbReference>
<comment type="similarity">
    <text evidence="2">Belongs to the bacterial solute-binding protein 5 family.</text>
</comment>
<dbReference type="InterPro" id="IPR030678">
    <property type="entry name" value="Peptide/Ni-bd"/>
</dbReference>
<dbReference type="OrthoDB" id="9803988at2"/>
<comment type="subcellular location">
    <subcellularLocation>
        <location evidence="1">Periplasm</location>
    </subcellularLocation>
</comment>
<dbReference type="CDD" id="cd08493">
    <property type="entry name" value="PBP2_DppA_like"/>
    <property type="match status" value="1"/>
</dbReference>
<gene>
    <name evidence="6" type="ORF">ARD30_14760</name>
    <name evidence="7" type="ORF">SAMN05660750_04403</name>
</gene>